<dbReference type="AlphaFoldDB" id="A0A4Y8Q830"/>
<evidence type="ECO:0000313" key="3">
    <source>
        <dbReference type="EMBL" id="TFE90127.1"/>
    </source>
</evidence>
<dbReference type="OrthoDB" id="7869153at2"/>
<evidence type="ECO:0000256" key="1">
    <source>
        <dbReference type="PROSITE-ProRule" id="PRU00409"/>
    </source>
</evidence>
<dbReference type="GO" id="GO:0046872">
    <property type="term" value="F:metal ion binding"/>
    <property type="evidence" value="ECO:0007669"/>
    <property type="project" value="InterPro"/>
</dbReference>
<keyword evidence="1" id="KW-0547">Nucleotide-binding</keyword>
<sequence>MRRRVVFCCPIGRTGQAPWPDKPQPDTLKRDKDVLHDDAGRSEMERTIGILLDPQTYRALPRKETGQEDVGLYDRSARKLGLTLLYFTLGELRRGYVTGRILQNGRYRQVKAAIPPVTHNRTLIGTTAGKRRMRRLQASSTVFNGDNRYSKLYIHRLLAAYKELRPYLPATWPYSAQRLAKAMRSGLTVYLKPLDGTVGRGIVKLTPIPDTGRWKLQWGDNRQELASASAAEAWVRRKICGRSYLIQEAIPLASSEGRPFDLRVAVQRDGTGFWKVTGVLGKRAAAGSHITNIARGGTSLPGETLLRTGVANPAAAMAEVHRVSLAIARRLGQRLPLLADLGLDVGVDRDGRVSFIEMNGRHQRMAFAEAGMREAYERIYEMPLRYAAYVLDRIERHGRQRR</sequence>
<comment type="caution">
    <text evidence="3">The sequence shown here is derived from an EMBL/GenBank/DDBJ whole genome shotgun (WGS) entry which is preliminary data.</text>
</comment>
<dbReference type="SUPFAM" id="SSF56059">
    <property type="entry name" value="Glutathione synthetase ATP-binding domain-like"/>
    <property type="match status" value="1"/>
</dbReference>
<keyword evidence="1" id="KW-0067">ATP-binding</keyword>
<reference evidence="3 4" key="1">
    <citation type="submission" date="2017-03" db="EMBL/GenBank/DDBJ databases">
        <title>Isolation of Levoglucosan Utilizing Bacteria.</title>
        <authorList>
            <person name="Arya A.S."/>
        </authorList>
    </citation>
    <scope>NUCLEOTIDE SEQUENCE [LARGE SCALE GENOMIC DNA]</scope>
    <source>
        <strain evidence="3 4">MEC069</strain>
    </source>
</reference>
<organism evidence="3 4">
    <name type="scientific">Paenibacillus athensensis</name>
    <dbReference type="NCBI Taxonomy" id="1967502"/>
    <lineage>
        <taxon>Bacteria</taxon>
        <taxon>Bacillati</taxon>
        <taxon>Bacillota</taxon>
        <taxon>Bacilli</taxon>
        <taxon>Bacillales</taxon>
        <taxon>Paenibacillaceae</taxon>
        <taxon>Paenibacillus</taxon>
    </lineage>
</organism>
<keyword evidence="4" id="KW-1185">Reference proteome</keyword>
<protein>
    <recommendedName>
        <fullName evidence="2">ATP-grasp domain-containing protein</fullName>
    </recommendedName>
</protein>
<evidence type="ECO:0000259" key="2">
    <source>
        <dbReference type="PROSITE" id="PS50975"/>
    </source>
</evidence>
<accession>A0A4Y8Q830</accession>
<dbReference type="InterPro" id="IPR026838">
    <property type="entry name" value="YheC/D"/>
</dbReference>
<dbReference type="EMBL" id="MYFO01000005">
    <property type="protein sequence ID" value="TFE90127.1"/>
    <property type="molecule type" value="Genomic_DNA"/>
</dbReference>
<dbReference type="InterPro" id="IPR011761">
    <property type="entry name" value="ATP-grasp"/>
</dbReference>
<dbReference type="Pfam" id="PF14398">
    <property type="entry name" value="ATPgrasp_YheCD"/>
    <property type="match status" value="1"/>
</dbReference>
<dbReference type="Proteomes" id="UP000298246">
    <property type="component" value="Unassembled WGS sequence"/>
</dbReference>
<feature type="domain" description="ATP-grasp" evidence="2">
    <location>
        <begin position="154"/>
        <end position="388"/>
    </location>
</feature>
<name>A0A4Y8Q830_9BACL</name>
<dbReference type="PROSITE" id="PS50975">
    <property type="entry name" value="ATP_GRASP"/>
    <property type="match status" value="1"/>
</dbReference>
<dbReference type="Gene3D" id="3.30.470.20">
    <property type="entry name" value="ATP-grasp fold, B domain"/>
    <property type="match status" value="1"/>
</dbReference>
<evidence type="ECO:0000313" key="4">
    <source>
        <dbReference type="Proteomes" id="UP000298246"/>
    </source>
</evidence>
<proteinExistence type="predicted"/>
<gene>
    <name evidence="3" type="ORF">B5M42_05525</name>
</gene>
<dbReference type="GO" id="GO:0005524">
    <property type="term" value="F:ATP binding"/>
    <property type="evidence" value="ECO:0007669"/>
    <property type="project" value="UniProtKB-UniRule"/>
</dbReference>